<feature type="transmembrane region" description="Helical" evidence="5">
    <location>
        <begin position="6"/>
        <end position="22"/>
    </location>
</feature>
<dbReference type="InterPro" id="IPR011864">
    <property type="entry name" value="Phosphate_PstC"/>
</dbReference>
<dbReference type="EMBL" id="JBHMAA010000015">
    <property type="protein sequence ID" value="MFB9950014.1"/>
    <property type="molecule type" value="Genomic_DNA"/>
</dbReference>
<feature type="transmembrane region" description="Helical" evidence="5">
    <location>
        <begin position="254"/>
        <end position="280"/>
    </location>
</feature>
<dbReference type="Proteomes" id="UP001589692">
    <property type="component" value="Unassembled WGS sequence"/>
</dbReference>
<keyword evidence="6" id="KW-0997">Cell inner membrane</keyword>
<comment type="subcellular location">
    <subcellularLocation>
        <location evidence="6">Cell inner membrane</location>
        <topology evidence="6">Multi-pass membrane protein</topology>
    </subcellularLocation>
    <subcellularLocation>
        <location evidence="1 5">Cell membrane</location>
        <topology evidence="1 5">Multi-pass membrane protein</topology>
    </subcellularLocation>
</comment>
<comment type="function">
    <text evidence="6">Part of the binding-protein-dependent transport system for phosphate; probably responsible for the translocation of the substrate across the membrane.</text>
</comment>
<gene>
    <name evidence="8" type="primary">pstC</name>
    <name evidence="8" type="ORF">ACFFP0_14215</name>
</gene>
<feature type="domain" description="ABC transmembrane type-1" evidence="7">
    <location>
        <begin position="258"/>
        <end position="482"/>
    </location>
</feature>
<dbReference type="PANTHER" id="PTHR42727:SF1">
    <property type="entry name" value="PHOSPHATE TRANSPORT SYSTEM PERMEASE"/>
    <property type="match status" value="1"/>
</dbReference>
<sequence>MSTSWILLIVAIIGFVGYVAGARRAMTLAGGLSSKLHSRPGYYGSFVAVWAIVPAAIILFVWLVASPAYISSSVRGSFPDEVKAQSEAEQGLALGMVGSIARGLNALTPDEVGRVSGNPVELRAALGAKGVPLAGDPQPYMVEAAGKLNAMTFGSRLAMTIVVLAVSAFGAVFAYRQIAPRFRARNRVEKVILVSLVVASSIAILTTIGIVLSMLTEATRFFTHVPAWEFFFGTVWDPRFAAAGSGGSEGQFGLIPLLLGTLYIGFVAMLFAVPIGLFAAIYMSEYASSRVRSTAKPLLEVLAGIPTIVYGFFALTTVGPFLRDISSQLNGLVTGDYANFIQAQSVLTAGFVMGIMLIPYVSSLSDDIITAVPRSLRDGSLGLGATRSETIKRVILPAALPGIVGALLMTASRAVGETMIVVLAAGVAARMQLNPFEPMTTVTVKIVNQLTGDLEFTSPQTLVAFALGITLFAITLCLNIYALYIVRKYREQYE</sequence>
<proteinExistence type="inferred from homology"/>
<evidence type="ECO:0000313" key="9">
    <source>
        <dbReference type="Proteomes" id="UP001589692"/>
    </source>
</evidence>
<dbReference type="RefSeq" id="WP_377261766.1">
    <property type="nucleotide sequence ID" value="NZ_JBHMAA010000015.1"/>
</dbReference>
<comment type="caution">
    <text evidence="6">Lacks conserved residue(s) required for the propagation of feature annotation.</text>
</comment>
<evidence type="ECO:0000256" key="3">
    <source>
        <dbReference type="ARBA" id="ARBA00022989"/>
    </source>
</evidence>
<dbReference type="PROSITE" id="PS50928">
    <property type="entry name" value="ABC_TM1"/>
    <property type="match status" value="1"/>
</dbReference>
<evidence type="ECO:0000256" key="6">
    <source>
        <dbReference type="RuleBase" id="RU363054"/>
    </source>
</evidence>
<dbReference type="SUPFAM" id="SSF161098">
    <property type="entry name" value="MetI-like"/>
    <property type="match status" value="1"/>
</dbReference>
<evidence type="ECO:0000256" key="1">
    <source>
        <dbReference type="ARBA" id="ARBA00004651"/>
    </source>
</evidence>
<accession>A0ABV6AHB7</accession>
<evidence type="ECO:0000256" key="4">
    <source>
        <dbReference type="ARBA" id="ARBA00023136"/>
    </source>
</evidence>
<evidence type="ECO:0000259" key="7">
    <source>
        <dbReference type="PROSITE" id="PS50928"/>
    </source>
</evidence>
<feature type="transmembrane region" description="Helical" evidence="5">
    <location>
        <begin position="394"/>
        <end position="415"/>
    </location>
</feature>
<feature type="transmembrane region" description="Helical" evidence="5">
    <location>
        <begin position="301"/>
        <end position="321"/>
    </location>
</feature>
<dbReference type="InterPro" id="IPR035906">
    <property type="entry name" value="MetI-like_sf"/>
</dbReference>
<dbReference type="CDD" id="cd06261">
    <property type="entry name" value="TM_PBP2"/>
    <property type="match status" value="1"/>
</dbReference>
<feature type="transmembrane region" description="Helical" evidence="5">
    <location>
        <begin position="341"/>
        <end position="361"/>
    </location>
</feature>
<evidence type="ECO:0000256" key="2">
    <source>
        <dbReference type="ARBA" id="ARBA00022692"/>
    </source>
</evidence>
<feature type="transmembrane region" description="Helical" evidence="5">
    <location>
        <begin position="462"/>
        <end position="486"/>
    </location>
</feature>
<name>A0ABV6AHB7_9HYPH</name>
<feature type="transmembrane region" description="Helical" evidence="5">
    <location>
        <begin position="42"/>
        <end position="65"/>
    </location>
</feature>
<keyword evidence="2 5" id="KW-0812">Transmembrane</keyword>
<dbReference type="Pfam" id="PF12501">
    <property type="entry name" value="DUF3708"/>
    <property type="match status" value="1"/>
</dbReference>
<organism evidence="8 9">
    <name type="scientific">Rhizobium puerariae</name>
    <dbReference type="NCBI Taxonomy" id="1585791"/>
    <lineage>
        <taxon>Bacteria</taxon>
        <taxon>Pseudomonadati</taxon>
        <taxon>Pseudomonadota</taxon>
        <taxon>Alphaproteobacteria</taxon>
        <taxon>Hyphomicrobiales</taxon>
        <taxon>Rhizobiaceae</taxon>
        <taxon>Rhizobium/Agrobacterium group</taxon>
        <taxon>Rhizobium</taxon>
    </lineage>
</organism>
<feature type="transmembrane region" description="Helical" evidence="5">
    <location>
        <begin position="191"/>
        <end position="215"/>
    </location>
</feature>
<dbReference type="InterPro" id="IPR022182">
    <property type="entry name" value="PstC_N"/>
</dbReference>
<comment type="caution">
    <text evidence="8">The sequence shown here is derived from an EMBL/GenBank/DDBJ whole genome shotgun (WGS) entry which is preliminary data.</text>
</comment>
<dbReference type="NCBIfam" id="TIGR02138">
    <property type="entry name" value="phosphate_pstC"/>
    <property type="match status" value="1"/>
</dbReference>
<keyword evidence="3 5" id="KW-1133">Transmembrane helix</keyword>
<dbReference type="Gene3D" id="1.10.3720.10">
    <property type="entry name" value="MetI-like"/>
    <property type="match status" value="1"/>
</dbReference>
<feature type="transmembrane region" description="Helical" evidence="5">
    <location>
        <begin position="157"/>
        <end position="179"/>
    </location>
</feature>
<protein>
    <recommendedName>
        <fullName evidence="6">Phosphate transport system permease protein</fullName>
    </recommendedName>
</protein>
<reference evidence="8 9" key="1">
    <citation type="submission" date="2024-09" db="EMBL/GenBank/DDBJ databases">
        <authorList>
            <person name="Sun Q."/>
            <person name="Mori K."/>
        </authorList>
    </citation>
    <scope>NUCLEOTIDE SEQUENCE [LARGE SCALE GENOMIC DNA]</scope>
    <source>
        <strain evidence="8 9">TBRC 4938</strain>
    </source>
</reference>
<keyword evidence="6" id="KW-0592">Phosphate transport</keyword>
<keyword evidence="4 5" id="KW-0472">Membrane</keyword>
<evidence type="ECO:0000313" key="8">
    <source>
        <dbReference type="EMBL" id="MFB9950014.1"/>
    </source>
</evidence>
<keyword evidence="6" id="KW-1003">Cell membrane</keyword>
<dbReference type="Pfam" id="PF00528">
    <property type="entry name" value="BPD_transp_1"/>
    <property type="match status" value="1"/>
</dbReference>
<dbReference type="PANTHER" id="PTHR42727">
    <property type="entry name" value="PHOSPHATE TRANSPORT SYSTEM PERMEASE PROTEIN"/>
    <property type="match status" value="1"/>
</dbReference>
<keyword evidence="5" id="KW-0813">Transport</keyword>
<keyword evidence="9" id="KW-1185">Reference proteome</keyword>
<comment type="similarity">
    <text evidence="6">Belongs to the binding-protein-dependent transport system permease family. CysTW subfamily.</text>
</comment>
<evidence type="ECO:0000256" key="5">
    <source>
        <dbReference type="RuleBase" id="RU363032"/>
    </source>
</evidence>
<dbReference type="InterPro" id="IPR000515">
    <property type="entry name" value="MetI-like"/>
</dbReference>